<dbReference type="EMBL" id="JBHRUG010000012">
    <property type="protein sequence ID" value="MFC3282964.1"/>
    <property type="molecule type" value="Genomic_DNA"/>
</dbReference>
<keyword evidence="3" id="KW-1185">Reference proteome</keyword>
<evidence type="ECO:0000313" key="2">
    <source>
        <dbReference type="EMBL" id="MFC3282964.1"/>
    </source>
</evidence>
<evidence type="ECO:0000259" key="1">
    <source>
        <dbReference type="Pfam" id="PF06568"/>
    </source>
</evidence>
<protein>
    <submittedName>
        <fullName evidence="2">DUF1127 domain-containing protein</fullName>
    </submittedName>
</protein>
<comment type="caution">
    <text evidence="2">The sequence shown here is derived from an EMBL/GenBank/DDBJ whole genome shotgun (WGS) entry which is preliminary data.</text>
</comment>
<gene>
    <name evidence="2" type="ORF">ACFOEV_04990</name>
</gene>
<dbReference type="RefSeq" id="WP_386772038.1">
    <property type="nucleotide sequence ID" value="NZ_JBHRUG010000012.1"/>
</dbReference>
<evidence type="ECO:0000313" key="3">
    <source>
        <dbReference type="Proteomes" id="UP001595579"/>
    </source>
</evidence>
<dbReference type="InterPro" id="IPR009506">
    <property type="entry name" value="YjiS-like"/>
</dbReference>
<reference evidence="3" key="1">
    <citation type="journal article" date="2019" name="Int. J. Syst. Evol. Microbiol.">
        <title>The Global Catalogue of Microorganisms (GCM) 10K type strain sequencing project: providing services to taxonomists for standard genome sequencing and annotation.</title>
        <authorList>
            <consortium name="The Broad Institute Genomics Platform"/>
            <consortium name="The Broad Institute Genome Sequencing Center for Infectious Disease"/>
            <person name="Wu L."/>
            <person name="Ma J."/>
        </authorList>
    </citation>
    <scope>NUCLEOTIDE SEQUENCE [LARGE SCALE GENOMIC DNA]</scope>
    <source>
        <strain evidence="3">CECT 7698</strain>
    </source>
</reference>
<name>A0ABV7LLF5_9GAMM</name>
<feature type="domain" description="YjiS-like" evidence="1">
    <location>
        <begin position="20"/>
        <end position="43"/>
    </location>
</feature>
<dbReference type="Pfam" id="PF06568">
    <property type="entry name" value="YjiS-like"/>
    <property type="match status" value="1"/>
</dbReference>
<proteinExistence type="predicted"/>
<organism evidence="2 3">
    <name type="scientific">Litchfieldella rifensis</name>
    <dbReference type="NCBI Taxonomy" id="762643"/>
    <lineage>
        <taxon>Bacteria</taxon>
        <taxon>Pseudomonadati</taxon>
        <taxon>Pseudomonadota</taxon>
        <taxon>Gammaproteobacteria</taxon>
        <taxon>Oceanospirillales</taxon>
        <taxon>Halomonadaceae</taxon>
        <taxon>Litchfieldella</taxon>
    </lineage>
</organism>
<dbReference type="Proteomes" id="UP001595579">
    <property type="component" value="Unassembled WGS sequence"/>
</dbReference>
<accession>A0ABV7LLF5</accession>
<sequence length="94" mass="10173">MTLSLSLARILDGLAGKCRERRNYQALSHLDAHLLRDIGLRREGRVIMPIHAEGSHAKGQARDRLAVPARGESPGQACVDDETPHCPHCGASLA</sequence>